<dbReference type="SUPFAM" id="SSF55781">
    <property type="entry name" value="GAF domain-like"/>
    <property type="match status" value="1"/>
</dbReference>
<gene>
    <name evidence="2" type="ORF">NWE54_06935</name>
</gene>
<protein>
    <submittedName>
        <fullName evidence="2">GAF domain-containing protein</fullName>
    </submittedName>
</protein>
<dbReference type="AlphaFoldDB" id="A0A9E7ZWK1"/>
<reference evidence="2" key="1">
    <citation type="submission" date="2022-08" db="EMBL/GenBank/DDBJ databases">
        <title>Complete Genome Sequences of 2 Bosea sp. soil isolates.</title>
        <authorList>
            <person name="Alvarez Arevalo M."/>
            <person name="Sterndorff E.B."/>
            <person name="Faurdal D."/>
            <person name="Joergensen T.S."/>
            <person name="Weber T."/>
        </authorList>
    </citation>
    <scope>NUCLEOTIDE SEQUENCE</scope>
    <source>
        <strain evidence="2">NBC_00436</strain>
    </source>
</reference>
<dbReference type="InterPro" id="IPR003018">
    <property type="entry name" value="GAF"/>
</dbReference>
<dbReference type="InterPro" id="IPR029016">
    <property type="entry name" value="GAF-like_dom_sf"/>
</dbReference>
<evidence type="ECO:0000313" key="2">
    <source>
        <dbReference type="EMBL" id="UZF88517.1"/>
    </source>
</evidence>
<organism evidence="2">
    <name type="scientific">Bosea sp. NBC_00436</name>
    <dbReference type="NCBI Taxonomy" id="2969620"/>
    <lineage>
        <taxon>Bacteria</taxon>
        <taxon>Pseudomonadati</taxon>
        <taxon>Pseudomonadota</taxon>
        <taxon>Alphaproteobacteria</taxon>
        <taxon>Hyphomicrobiales</taxon>
        <taxon>Boseaceae</taxon>
        <taxon>Bosea</taxon>
    </lineage>
</organism>
<dbReference type="Gene3D" id="3.30.450.40">
    <property type="match status" value="1"/>
</dbReference>
<feature type="domain" description="GAF" evidence="1">
    <location>
        <begin position="27"/>
        <end position="148"/>
    </location>
</feature>
<dbReference type="Pfam" id="PF13185">
    <property type="entry name" value="GAF_2"/>
    <property type="match status" value="1"/>
</dbReference>
<dbReference type="EMBL" id="CP102774">
    <property type="protein sequence ID" value="UZF88517.1"/>
    <property type="molecule type" value="Genomic_DNA"/>
</dbReference>
<evidence type="ECO:0000259" key="1">
    <source>
        <dbReference type="Pfam" id="PF13185"/>
    </source>
</evidence>
<sequence length="162" mass="17816">MSDDLATLSALLREPGQPGTVFKAFEDITRRLVGHELFTLLYVDGQEVARIYSNGPDEYPVSGRKTMGPTPWGKHVLDGRQPYLGKDKAGIRWAFFDHELIESMGLGSVINIPAIYDGKVVGTINLLAPEHHYREEHVAPVERLAPLLVPAFLAARAANKAA</sequence>
<accession>A0A9E7ZWK1</accession>
<name>A0A9E7ZWK1_9HYPH</name>
<proteinExistence type="predicted"/>